<feature type="region of interest" description="Disordered" evidence="1">
    <location>
        <begin position="165"/>
        <end position="246"/>
    </location>
</feature>
<keyword evidence="3" id="KW-1185">Reference proteome</keyword>
<feature type="compositionally biased region" description="Polar residues" evidence="1">
    <location>
        <begin position="432"/>
        <end position="444"/>
    </location>
</feature>
<proteinExistence type="predicted"/>
<feature type="region of interest" description="Disordered" evidence="1">
    <location>
        <begin position="283"/>
        <end position="319"/>
    </location>
</feature>
<feature type="compositionally biased region" description="Polar residues" evidence="1">
    <location>
        <begin position="859"/>
        <end position="874"/>
    </location>
</feature>
<feature type="compositionally biased region" description="Polar residues" evidence="1">
    <location>
        <begin position="837"/>
        <end position="851"/>
    </location>
</feature>
<feature type="region of interest" description="Disordered" evidence="1">
    <location>
        <begin position="423"/>
        <end position="444"/>
    </location>
</feature>
<organism evidence="2 3">
    <name type="scientific">Armillaria borealis</name>
    <dbReference type="NCBI Taxonomy" id="47425"/>
    <lineage>
        <taxon>Eukaryota</taxon>
        <taxon>Fungi</taxon>
        <taxon>Dikarya</taxon>
        <taxon>Basidiomycota</taxon>
        <taxon>Agaricomycotina</taxon>
        <taxon>Agaricomycetes</taxon>
        <taxon>Agaricomycetidae</taxon>
        <taxon>Agaricales</taxon>
        <taxon>Marasmiineae</taxon>
        <taxon>Physalacriaceae</taxon>
        <taxon>Armillaria</taxon>
    </lineage>
</organism>
<evidence type="ECO:0000313" key="2">
    <source>
        <dbReference type="EMBL" id="KAK0443816.1"/>
    </source>
</evidence>
<feature type="compositionally biased region" description="Polar residues" evidence="1">
    <location>
        <begin position="399"/>
        <end position="415"/>
    </location>
</feature>
<gene>
    <name evidence="2" type="ORF">EV421DRAFT_1903403</name>
</gene>
<feature type="compositionally biased region" description="Polar residues" evidence="1">
    <location>
        <begin position="302"/>
        <end position="314"/>
    </location>
</feature>
<accession>A0AA39JL91</accession>
<comment type="caution">
    <text evidence="2">The sequence shown here is derived from an EMBL/GenBank/DDBJ whole genome shotgun (WGS) entry which is preliminary data.</text>
</comment>
<dbReference type="EMBL" id="JAUEPT010000021">
    <property type="protein sequence ID" value="KAK0443816.1"/>
    <property type="molecule type" value="Genomic_DNA"/>
</dbReference>
<feature type="compositionally biased region" description="Basic and acidic residues" evidence="1">
    <location>
        <begin position="792"/>
        <end position="809"/>
    </location>
</feature>
<dbReference type="AlphaFoldDB" id="A0AA39JL91"/>
<feature type="compositionally biased region" description="Acidic residues" evidence="1">
    <location>
        <begin position="8"/>
        <end position="18"/>
    </location>
</feature>
<feature type="compositionally biased region" description="Basic residues" evidence="1">
    <location>
        <begin position="827"/>
        <end position="836"/>
    </location>
</feature>
<feature type="region of interest" description="Disordered" evidence="1">
    <location>
        <begin position="398"/>
        <end position="417"/>
    </location>
</feature>
<feature type="region of interest" description="Disordered" evidence="1">
    <location>
        <begin position="765"/>
        <end position="892"/>
    </location>
</feature>
<dbReference type="Proteomes" id="UP001175226">
    <property type="component" value="Unassembled WGS sequence"/>
</dbReference>
<sequence length="985" mass="106665">MTNTLAAEEFEEDDDPDADMGTPDYLGPLSHPPITTAEEEEDELFSSPVAPPQAAVTSTYERRGNEGLEASAGSQPDPTSHAGFHQGHDTTNETILSPSPIRRVHAGGLSILNSHMRRDPESPSPSPRPLLPTQFPGVPHISFHERGAYLPLKEFQQASIQGSREYGTKGLGAPPYRPPSAGLVTQRPTSTRPGSLSRLSVHPHPQSRPSSAAAAGSSLLPQTSAEHSGYPASMYTTSPPKRQPFLASKPLGAISYPASTMEDQALHLNAQPDIAEVSFLRNATSQRPVSRTSMASMDRPSSRASTWERPSSRPSMPVPNIPLQPSTALSVPSAYHQEELLMPRPSSSATETRPLFAHAEAHPRRSSATPVPVIQITVPSPMVLSASKEVSLVEAALEQPSTPSSLQVSRPSSIHSPPAVEFTLATDLPGGNDSQSTLAGSRSNSSLAWPSHLNSVLPSQLSVVDSHDFNMAHDVPADVFVAGELTPIEPRLELQSINPSEERRGRLSDETLAQIEDTSSKIWDIIRQAISLNPAITADHIINHAFPAPTGAHKMTHWNVFLAKYKADHPSEPWNKASVQQKYAEFKDSYPDNEWKVILDEYVKVMDLDAGYMTRGKRQTVFRNTFNEFSKQLDYNARRNGFEGILALVGANPTNDGPSMMAFHETELARGMICRSEVAFEEQLDCDTSSGDQTCLSKGGSSLSDSQRVRLAKAFEDLEIKVAQGPAEPDNDEYVFVRTAIDVTTNMYHEAVYCSATDLSNSRVQRASVSKPVDAGGVHPHQMRTRQNTKNVNRDQDSGDLQRGEKRVAFTDPTTGSNDEDDVQPQPKKKQKKKKSQTNGPKRQKLQVASSDTRDITPAATTGSNIGTSQTAANINEVRHSKTGGQPPRPRPAYKQAAVFVPAAAGRSGNAVAGPSALQGTGMDVDAFKGSEYEFADLPGGGYIELSDAEDARPFNGLGWDDQIPGAASMGYNLFGPQAQWERNT</sequence>
<protein>
    <submittedName>
        <fullName evidence="2">Uncharacterized protein</fullName>
    </submittedName>
</protein>
<feature type="compositionally biased region" description="Polar residues" evidence="1">
    <location>
        <begin position="283"/>
        <end position="295"/>
    </location>
</feature>
<name>A0AA39JL91_9AGAR</name>
<reference evidence="2" key="1">
    <citation type="submission" date="2023-06" db="EMBL/GenBank/DDBJ databases">
        <authorList>
            <consortium name="Lawrence Berkeley National Laboratory"/>
            <person name="Ahrendt S."/>
            <person name="Sahu N."/>
            <person name="Indic B."/>
            <person name="Wong-Bajracharya J."/>
            <person name="Merenyi Z."/>
            <person name="Ke H.-M."/>
            <person name="Monk M."/>
            <person name="Kocsube S."/>
            <person name="Drula E."/>
            <person name="Lipzen A."/>
            <person name="Balint B."/>
            <person name="Henrissat B."/>
            <person name="Andreopoulos B."/>
            <person name="Martin F.M."/>
            <person name="Harder C.B."/>
            <person name="Rigling D."/>
            <person name="Ford K.L."/>
            <person name="Foster G.D."/>
            <person name="Pangilinan J."/>
            <person name="Papanicolaou A."/>
            <person name="Barry K."/>
            <person name="LaButti K."/>
            <person name="Viragh M."/>
            <person name="Koriabine M."/>
            <person name="Yan M."/>
            <person name="Riley R."/>
            <person name="Champramary S."/>
            <person name="Plett K.L."/>
            <person name="Tsai I.J."/>
            <person name="Slot J."/>
            <person name="Sipos G."/>
            <person name="Plett J."/>
            <person name="Nagy L.G."/>
            <person name="Grigoriev I.V."/>
        </authorList>
    </citation>
    <scope>NUCLEOTIDE SEQUENCE</scope>
    <source>
        <strain evidence="2">FPL87.14</strain>
    </source>
</reference>
<evidence type="ECO:0000256" key="1">
    <source>
        <dbReference type="SAM" id="MobiDB-lite"/>
    </source>
</evidence>
<feature type="compositionally biased region" description="Polar residues" evidence="1">
    <location>
        <begin position="186"/>
        <end position="198"/>
    </location>
</feature>
<feature type="region of interest" description="Disordered" evidence="1">
    <location>
        <begin position="1"/>
        <end position="139"/>
    </location>
</feature>
<evidence type="ECO:0000313" key="3">
    <source>
        <dbReference type="Proteomes" id="UP001175226"/>
    </source>
</evidence>